<reference evidence="3 4" key="1">
    <citation type="submission" date="2024-02" db="EMBL/GenBank/DDBJ databases">
        <title>Chromosome-scale genome assembly of the rough periwinkle Littorina saxatilis.</title>
        <authorList>
            <person name="De Jode A."/>
            <person name="Faria R."/>
            <person name="Formenti G."/>
            <person name="Sims Y."/>
            <person name="Smith T.P."/>
            <person name="Tracey A."/>
            <person name="Wood J.M.D."/>
            <person name="Zagrodzka Z.B."/>
            <person name="Johannesson K."/>
            <person name="Butlin R.K."/>
            <person name="Leder E.H."/>
        </authorList>
    </citation>
    <scope>NUCLEOTIDE SEQUENCE [LARGE SCALE GENOMIC DNA]</scope>
    <source>
        <strain evidence="3">Snail1</strain>
        <tissue evidence="3">Muscle</tissue>
    </source>
</reference>
<dbReference type="SUPFAM" id="SSF111331">
    <property type="entry name" value="NAD kinase/diacylglycerol kinase-like"/>
    <property type="match status" value="1"/>
</dbReference>
<dbReference type="InterPro" id="IPR017438">
    <property type="entry name" value="ATP-NAD_kinase_N"/>
</dbReference>
<evidence type="ECO:0000259" key="2">
    <source>
        <dbReference type="PROSITE" id="PS50146"/>
    </source>
</evidence>
<protein>
    <recommendedName>
        <fullName evidence="2">DAGKc domain-containing protein</fullName>
    </recommendedName>
</protein>
<keyword evidence="4" id="KW-1185">Reference proteome</keyword>
<dbReference type="GO" id="GO:0001729">
    <property type="term" value="F:ceramide kinase activity"/>
    <property type="evidence" value="ECO:0007669"/>
    <property type="project" value="TreeGrafter"/>
</dbReference>
<dbReference type="GO" id="GO:0006672">
    <property type="term" value="P:ceramide metabolic process"/>
    <property type="evidence" value="ECO:0007669"/>
    <property type="project" value="TreeGrafter"/>
</dbReference>
<dbReference type="SMART" id="SM00046">
    <property type="entry name" value="DAGKc"/>
    <property type="match status" value="1"/>
</dbReference>
<dbReference type="AlphaFoldDB" id="A0AAN9B8D2"/>
<dbReference type="Gene3D" id="2.60.200.40">
    <property type="match status" value="1"/>
</dbReference>
<dbReference type="Gene3D" id="3.40.50.10330">
    <property type="entry name" value="Probable inorganic polyphosphate/atp-NAD kinase, domain 1"/>
    <property type="match status" value="1"/>
</dbReference>
<gene>
    <name evidence="3" type="ORF">V1264_024042</name>
</gene>
<dbReference type="PANTHER" id="PTHR12358:SF111">
    <property type="entry name" value="CERAMIDE KINASE, ISOFORM A"/>
    <property type="match status" value="1"/>
</dbReference>
<sequence length="548" mass="60451">MAEARHSRTSGAGFGDAVDGTLLLTGEVNCKGKGHQLHLTHRGLRLVPSSDPTDRAGATAPSVAVVDVTWRDVVCACEAPVKKSKSLLRQSNAEVPDSSQSNVFVLHYIDRNQKTNKLRCRNVTLEAMQGHADRWITHIEEKRKEGKPERLLVVINPIGGKGTARQTFAKRVQPLFLLAGVEVIVKVTERAKHAVEIAKTFAVSSVDGVISMGGDGLYMEILHGLTLRKQEEEGVDYNDPDAKLIPPTVRVGIIPAGTGNGVSGWFNGVIDMDTATLNIIRGEIKRTNIFSIHEPEKLIHYAGLLFGNGFFSKLIKRTDELRWMKRARYPYAVLGSVVGKKKILQFNIDVLKKEGGPNTKEGEKPAAEASSTSAKSESLSSSLLCSDEPSSCANASLTTTENKEWMSLGTKGMTAAMTFVAKIVEGEELLEMNPFYPGFDLILLNRASPVETLKFMYSFFSRKKDGLHQEFVEWIPDIVGMRFEVADQREEGVTARERTEVMDLCRLLDVDGELMAMSGSKCDIRLHPQFLQVFCVPSLYSHDEKAET</sequence>
<evidence type="ECO:0000313" key="4">
    <source>
        <dbReference type="Proteomes" id="UP001374579"/>
    </source>
</evidence>
<organism evidence="3 4">
    <name type="scientific">Littorina saxatilis</name>
    <dbReference type="NCBI Taxonomy" id="31220"/>
    <lineage>
        <taxon>Eukaryota</taxon>
        <taxon>Metazoa</taxon>
        <taxon>Spiralia</taxon>
        <taxon>Lophotrochozoa</taxon>
        <taxon>Mollusca</taxon>
        <taxon>Gastropoda</taxon>
        <taxon>Caenogastropoda</taxon>
        <taxon>Littorinimorpha</taxon>
        <taxon>Littorinoidea</taxon>
        <taxon>Littorinidae</taxon>
        <taxon>Littorina</taxon>
    </lineage>
</organism>
<accession>A0AAN9B8D2</accession>
<feature type="region of interest" description="Disordered" evidence="1">
    <location>
        <begin position="355"/>
        <end position="375"/>
    </location>
</feature>
<dbReference type="Proteomes" id="UP001374579">
    <property type="component" value="Unassembled WGS sequence"/>
</dbReference>
<dbReference type="PROSITE" id="PS50146">
    <property type="entry name" value="DAGK"/>
    <property type="match status" value="1"/>
</dbReference>
<comment type="caution">
    <text evidence="3">The sequence shown here is derived from an EMBL/GenBank/DDBJ whole genome shotgun (WGS) entry which is preliminary data.</text>
</comment>
<feature type="compositionally biased region" description="Basic and acidic residues" evidence="1">
    <location>
        <begin position="355"/>
        <end position="366"/>
    </location>
</feature>
<name>A0AAN9B8D2_9CAEN</name>
<evidence type="ECO:0000313" key="3">
    <source>
        <dbReference type="EMBL" id="KAK7101220.1"/>
    </source>
</evidence>
<dbReference type="Pfam" id="PF00781">
    <property type="entry name" value="DAGK_cat"/>
    <property type="match status" value="1"/>
</dbReference>
<dbReference type="InterPro" id="IPR016064">
    <property type="entry name" value="NAD/diacylglycerol_kinase_sf"/>
</dbReference>
<evidence type="ECO:0000256" key="1">
    <source>
        <dbReference type="SAM" id="MobiDB-lite"/>
    </source>
</evidence>
<feature type="domain" description="DAGKc" evidence="2">
    <location>
        <begin position="146"/>
        <end position="295"/>
    </location>
</feature>
<dbReference type="PANTHER" id="PTHR12358">
    <property type="entry name" value="SPHINGOSINE KINASE"/>
    <property type="match status" value="1"/>
</dbReference>
<proteinExistence type="predicted"/>
<dbReference type="InterPro" id="IPR050187">
    <property type="entry name" value="Lipid_Phosphate_FormReg"/>
</dbReference>
<dbReference type="EMBL" id="JBAMIC010000011">
    <property type="protein sequence ID" value="KAK7101220.1"/>
    <property type="molecule type" value="Genomic_DNA"/>
</dbReference>
<dbReference type="InterPro" id="IPR001206">
    <property type="entry name" value="Diacylglycerol_kinase_cat_dom"/>
</dbReference>
<dbReference type="GO" id="GO:0016020">
    <property type="term" value="C:membrane"/>
    <property type="evidence" value="ECO:0007669"/>
    <property type="project" value="GOC"/>
</dbReference>